<dbReference type="GO" id="GO:0005634">
    <property type="term" value="C:nucleus"/>
    <property type="evidence" value="ECO:0007669"/>
    <property type="project" value="UniProtKB-SubCell"/>
</dbReference>
<keyword evidence="7" id="KW-0539">Nucleus</keyword>
<feature type="domain" description="DDE Tnp4" evidence="8">
    <location>
        <begin position="203"/>
        <end position="262"/>
    </location>
</feature>
<dbReference type="Pfam" id="PF13359">
    <property type="entry name" value="DDE_Tnp_4"/>
    <property type="match status" value="1"/>
</dbReference>
<organism evidence="9 10">
    <name type="scientific">Acropora cervicornis</name>
    <name type="common">Staghorn coral</name>
    <dbReference type="NCBI Taxonomy" id="6130"/>
    <lineage>
        <taxon>Eukaryota</taxon>
        <taxon>Metazoa</taxon>
        <taxon>Cnidaria</taxon>
        <taxon>Anthozoa</taxon>
        <taxon>Hexacorallia</taxon>
        <taxon>Scleractinia</taxon>
        <taxon>Astrocoeniina</taxon>
        <taxon>Acroporidae</taxon>
        <taxon>Acropora</taxon>
    </lineage>
</organism>
<gene>
    <name evidence="9" type="ORF">P5673_030081</name>
</gene>
<dbReference type="InterPro" id="IPR045249">
    <property type="entry name" value="HARBI1-like"/>
</dbReference>
<dbReference type="GO" id="GO:0046872">
    <property type="term" value="F:metal ion binding"/>
    <property type="evidence" value="ECO:0007669"/>
    <property type="project" value="UniProtKB-KW"/>
</dbReference>
<comment type="similarity">
    <text evidence="3">Belongs to the HARBI1 family.</text>
</comment>
<name>A0AAD9UTH2_ACRCE</name>
<keyword evidence="10" id="KW-1185">Reference proteome</keyword>
<protein>
    <submittedName>
        <fullName evidence="9">Nuclease HARBI1</fullName>
    </submittedName>
</protein>
<comment type="cofactor">
    <cofactor evidence="1">
        <name>a divalent metal cation</name>
        <dbReference type="ChEBI" id="CHEBI:60240"/>
    </cofactor>
</comment>
<comment type="caution">
    <text evidence="9">The sequence shown here is derived from an EMBL/GenBank/DDBJ whole genome shotgun (WGS) entry which is preliminary data.</text>
</comment>
<proteinExistence type="inferred from homology"/>
<keyword evidence="4" id="KW-0540">Nuclease</keyword>
<evidence type="ECO:0000313" key="10">
    <source>
        <dbReference type="Proteomes" id="UP001249851"/>
    </source>
</evidence>
<dbReference type="GO" id="GO:0004518">
    <property type="term" value="F:nuclease activity"/>
    <property type="evidence" value="ECO:0007669"/>
    <property type="project" value="UniProtKB-KW"/>
</dbReference>
<evidence type="ECO:0000313" key="9">
    <source>
        <dbReference type="EMBL" id="KAK2549409.1"/>
    </source>
</evidence>
<evidence type="ECO:0000256" key="3">
    <source>
        <dbReference type="ARBA" id="ARBA00006958"/>
    </source>
</evidence>
<dbReference type="EMBL" id="JARQWQ010000126">
    <property type="protein sequence ID" value="KAK2549409.1"/>
    <property type="molecule type" value="Genomic_DNA"/>
</dbReference>
<dbReference type="GO" id="GO:0016787">
    <property type="term" value="F:hydrolase activity"/>
    <property type="evidence" value="ECO:0007669"/>
    <property type="project" value="UniProtKB-KW"/>
</dbReference>
<dbReference type="PANTHER" id="PTHR22930:SF206">
    <property type="entry name" value="NUCLEASE HARBI1"/>
    <property type="match status" value="1"/>
</dbReference>
<sequence length="397" mass="46223">MNKELAVILHRILSAKRDLNRNRKSHLRFNKETGRHLGEIRKKRRKEKWLFAAMAHVVCQNFRERSLWVRPSNQAWFDMADTEFDEQQWYENFRVTRDTFQFILNEIEREIRRRNTPMRQAISARRRLAIVLYYLSSTAEYRTIANLFGVSTSFVCSCIKEVSIVIVQKMKTKFITIPKREEVKEIMRIYKDKWQFPMCTGAIDGTHIPIIAPVVDHADYVNRKGYHSIVMQAVVDSKYLFRDVVVGWPGSVHDARIFSNSAYPLLPWLVKGYPENSNTSDVERHFNLMLSRARMTVENTFGRWKGRFQKFLKRVDMQVETLVNVVVASCILHNICEQQDNVFVGDWEPDVIPLGQPPAVSIVDAVPTTDATDVRDALAQYFALEVTHARGGRVARV</sequence>
<keyword evidence="6" id="KW-0378">Hydrolase</keyword>
<evidence type="ECO:0000259" key="8">
    <source>
        <dbReference type="Pfam" id="PF13359"/>
    </source>
</evidence>
<evidence type="ECO:0000256" key="2">
    <source>
        <dbReference type="ARBA" id="ARBA00004123"/>
    </source>
</evidence>
<dbReference type="AlphaFoldDB" id="A0AAD9UTH2"/>
<evidence type="ECO:0000256" key="1">
    <source>
        <dbReference type="ARBA" id="ARBA00001968"/>
    </source>
</evidence>
<dbReference type="PANTHER" id="PTHR22930">
    <property type="match status" value="1"/>
</dbReference>
<dbReference type="Proteomes" id="UP001249851">
    <property type="component" value="Unassembled WGS sequence"/>
</dbReference>
<comment type="subcellular location">
    <subcellularLocation>
        <location evidence="2">Nucleus</location>
    </subcellularLocation>
</comment>
<reference evidence="9" key="1">
    <citation type="journal article" date="2023" name="G3 (Bethesda)">
        <title>Whole genome assembly and annotation of the endangered Caribbean coral Acropora cervicornis.</title>
        <authorList>
            <person name="Selwyn J.D."/>
            <person name="Vollmer S.V."/>
        </authorList>
    </citation>
    <scope>NUCLEOTIDE SEQUENCE</scope>
    <source>
        <strain evidence="9">K2</strain>
    </source>
</reference>
<keyword evidence="5" id="KW-0479">Metal-binding</keyword>
<evidence type="ECO:0000256" key="5">
    <source>
        <dbReference type="ARBA" id="ARBA00022723"/>
    </source>
</evidence>
<evidence type="ECO:0000256" key="4">
    <source>
        <dbReference type="ARBA" id="ARBA00022722"/>
    </source>
</evidence>
<evidence type="ECO:0000256" key="7">
    <source>
        <dbReference type="ARBA" id="ARBA00023242"/>
    </source>
</evidence>
<evidence type="ECO:0000256" key="6">
    <source>
        <dbReference type="ARBA" id="ARBA00022801"/>
    </source>
</evidence>
<dbReference type="InterPro" id="IPR027806">
    <property type="entry name" value="HARBI1_dom"/>
</dbReference>
<reference evidence="9" key="2">
    <citation type="journal article" date="2023" name="Science">
        <title>Genomic signatures of disease resistance in endangered staghorn corals.</title>
        <authorList>
            <person name="Vollmer S.V."/>
            <person name="Selwyn J.D."/>
            <person name="Despard B.A."/>
            <person name="Roesel C.L."/>
        </authorList>
    </citation>
    <scope>NUCLEOTIDE SEQUENCE</scope>
    <source>
        <strain evidence="9">K2</strain>
    </source>
</reference>
<accession>A0AAD9UTH2</accession>